<dbReference type="GO" id="GO:0005886">
    <property type="term" value="C:plasma membrane"/>
    <property type="evidence" value="ECO:0007669"/>
    <property type="project" value="UniProtKB-SubCell"/>
</dbReference>
<gene>
    <name evidence="8" type="ORF">CIK59_05150</name>
</gene>
<evidence type="ECO:0000256" key="5">
    <source>
        <dbReference type="ARBA" id="ARBA00023288"/>
    </source>
</evidence>
<evidence type="ECO:0000256" key="3">
    <source>
        <dbReference type="ARBA" id="ARBA00022729"/>
    </source>
</evidence>
<evidence type="ECO:0000256" key="4">
    <source>
        <dbReference type="ARBA" id="ARBA00023136"/>
    </source>
</evidence>
<feature type="signal peptide" evidence="6">
    <location>
        <begin position="1"/>
        <end position="18"/>
    </location>
</feature>
<feature type="domain" description="ABC transporter substrate-binding protein PnrA-like" evidence="7">
    <location>
        <begin position="69"/>
        <end position="246"/>
    </location>
</feature>
<dbReference type="Gene3D" id="3.40.50.2300">
    <property type="match status" value="1"/>
</dbReference>
<comment type="caution">
    <text evidence="8">The sequence shown here is derived from an EMBL/GenBank/DDBJ whole genome shotgun (WGS) entry which is preliminary data.</text>
</comment>
<reference evidence="8 9" key="1">
    <citation type="journal article" date="2017" name="Elife">
        <title>Extensive horizontal gene transfer in cheese-associated bacteria.</title>
        <authorList>
            <person name="Bonham K.S."/>
            <person name="Wolfe B.E."/>
            <person name="Dutton R.J."/>
        </authorList>
    </citation>
    <scope>NUCLEOTIDE SEQUENCE [LARGE SCALE GENOMIC DNA]</scope>
    <source>
        <strain evidence="8 9">738_8</strain>
    </source>
</reference>
<dbReference type="InterPro" id="IPR003760">
    <property type="entry name" value="PnrA-like"/>
</dbReference>
<dbReference type="PANTHER" id="PTHR34296:SF2">
    <property type="entry name" value="ABC TRANSPORTER GUANOSINE-BINDING PROTEIN NUPN"/>
    <property type="match status" value="1"/>
</dbReference>
<protein>
    <submittedName>
        <fullName evidence="8">BMP family ABC transporter substrate-binding protein</fullName>
    </submittedName>
</protein>
<evidence type="ECO:0000259" key="7">
    <source>
        <dbReference type="Pfam" id="PF02608"/>
    </source>
</evidence>
<proteinExistence type="predicted"/>
<keyword evidence="3 6" id="KW-0732">Signal</keyword>
<feature type="chain" id="PRO_5039060360" evidence="6">
    <location>
        <begin position="19"/>
        <end position="376"/>
    </location>
</feature>
<keyword evidence="2" id="KW-1003">Cell membrane</keyword>
<dbReference type="Proteomes" id="UP000217881">
    <property type="component" value="Unassembled WGS sequence"/>
</dbReference>
<dbReference type="PANTHER" id="PTHR34296">
    <property type="entry name" value="TRANSCRIPTIONAL ACTIVATOR PROTEIN MED"/>
    <property type="match status" value="1"/>
</dbReference>
<evidence type="ECO:0000313" key="9">
    <source>
        <dbReference type="Proteomes" id="UP000217881"/>
    </source>
</evidence>
<dbReference type="RefSeq" id="WP_096145918.1">
    <property type="nucleotide sequence ID" value="NZ_NRHA01000007.1"/>
</dbReference>
<organism evidence="8 9">
    <name type="scientific">Brevibacterium aurantiacum</name>
    <dbReference type="NCBI Taxonomy" id="273384"/>
    <lineage>
        <taxon>Bacteria</taxon>
        <taxon>Bacillati</taxon>
        <taxon>Actinomycetota</taxon>
        <taxon>Actinomycetes</taxon>
        <taxon>Micrococcales</taxon>
        <taxon>Brevibacteriaceae</taxon>
        <taxon>Brevibacterium</taxon>
    </lineage>
</organism>
<evidence type="ECO:0000313" key="8">
    <source>
        <dbReference type="EMBL" id="PCC54893.1"/>
    </source>
</evidence>
<evidence type="ECO:0000256" key="1">
    <source>
        <dbReference type="ARBA" id="ARBA00004236"/>
    </source>
</evidence>
<comment type="subcellular location">
    <subcellularLocation>
        <location evidence="1">Cell membrane</location>
    </subcellularLocation>
</comment>
<keyword evidence="4" id="KW-0472">Membrane</keyword>
<dbReference type="AlphaFoldDB" id="A0A2A3ZTV3"/>
<dbReference type="EMBL" id="NRHA01000007">
    <property type="protein sequence ID" value="PCC54893.1"/>
    <property type="molecule type" value="Genomic_DNA"/>
</dbReference>
<dbReference type="InterPro" id="IPR050957">
    <property type="entry name" value="BMP_lipoprotein"/>
</dbReference>
<evidence type="ECO:0000256" key="2">
    <source>
        <dbReference type="ARBA" id="ARBA00022475"/>
    </source>
</evidence>
<evidence type="ECO:0000256" key="6">
    <source>
        <dbReference type="SAM" id="SignalP"/>
    </source>
</evidence>
<sequence length="376" mass="39406">MSTVLGAGFSALSLVALSACSMSTPEPVEEETLGCMISAPAGFDDHSAGALTLAETELARSAGLFSATSSQRVTNSSATSAALTRMKDQDCALTTVLGPGGADELSDHAKSNPDDVFLGVASGHEDFPDNVLSIDFDLVPPAFIAGYIAATASETGEVGALVSQGFPQAKKILNAFDAGVALYNDEADEDIENVKSYRESAVDDRTVADTSDEGRKFFESAYGSDVDVLVPFGSAAAMGVATASTEEMAAQRTQEPKEEGAEEKALPKVIWYGASGAFSDTIIATIEPNIRRGLRSMFAEWPQSRNPDEVAEASKDEPADMGGFLITDKHYKGTIDNGGVGISAEDGFLSRVSDAGRSITDLRERIKSGDIDPEKS</sequence>
<dbReference type="Pfam" id="PF02608">
    <property type="entry name" value="Bmp"/>
    <property type="match status" value="1"/>
</dbReference>
<name>A0A2A3ZTV3_BREAU</name>
<accession>A0A2A3ZTV3</accession>
<keyword evidence="5" id="KW-0449">Lipoprotein</keyword>